<comment type="caution">
    <text evidence="1">The sequence shown here is derived from an EMBL/GenBank/DDBJ whole genome shotgun (WGS) entry which is preliminary data.</text>
</comment>
<keyword evidence="2" id="KW-1185">Reference proteome</keyword>
<dbReference type="Proteomes" id="UP001519349">
    <property type="component" value="Unassembled WGS sequence"/>
</dbReference>
<reference evidence="1 2" key="1">
    <citation type="submission" date="2018-05" db="EMBL/GenBank/DDBJ databases">
        <title>Draft genome sequence of Streptococcus panodentis CCUG 70867T.</title>
        <authorList>
            <person name="Salva-Serra F."/>
            <person name="Mendez V."/>
            <person name="Jaen-Luchoro D."/>
            <person name="Gonzales-Siles L."/>
            <person name="Karlsson R."/>
            <person name="Engstrom-Jakobsson H."/>
            <person name="Busquets A."/>
            <person name="Gomila M."/>
            <person name="Pineiro-Iglesias B."/>
            <person name="Bennasar-Figueras A."/>
            <person name="Seeger M."/>
            <person name="Moore E."/>
        </authorList>
    </citation>
    <scope>NUCLEOTIDE SEQUENCE [LARGE SCALE GENOMIC DNA]</scope>
    <source>
        <strain evidence="1 2">CCUG 70867</strain>
    </source>
</reference>
<protein>
    <submittedName>
        <fullName evidence="1">Accessory Sec system protein Asp2</fullName>
    </submittedName>
</protein>
<dbReference type="InterPro" id="IPR029058">
    <property type="entry name" value="AB_hydrolase_fold"/>
</dbReference>
<proteinExistence type="predicted"/>
<sequence length="509" mass="58534">MQDKLKILQVGLSDWSRELSLPDNMVWYHFFPHSRLALKKVMEMDRIFQFSAILVEDLALIPDLFMIEDKITPYTVFYNQDQQTQEADIEYFLKRHCAQPADMNDRSELVRLLSKALFRGQYGDKMTPIDMTVSPGFGGQICYNGYENLTLEGDFGPDFQPLVSFRYNVVASQANPVELWLEYEKEGDCQLRLRVCNIQEGSTAHIIHEAVFAEADMQEAMVLDHDDTSYLAVSLEAQGQGRLQIGALHQRLTRYHFGKYVLGGRILTDSRRQEINYFFYPGDLKPPLAVYFSGYRRAEGFEGFGMMRGMGTPFLLFSDPRVDGGMFYLGSQELESGIHQIIQEHLDLLGFTERDLILSGMSMGTYGAMYYGAGFRPRAIILAKPLSNLGTIAKRGRLRLPKVFPTALDLLHLHTGGKDEQHMEELDQRFWRRFKRADFSRTTFGISYMKEEDYDPTAYEDIVAALHSTDAKVISRGTSGRHNDDSTMTVAWFMNYYKMILEREFGRKK</sequence>
<organism evidence="1 2">
    <name type="scientific">Streptococcus panodentis</name>
    <dbReference type="NCBI Taxonomy" id="1581472"/>
    <lineage>
        <taxon>Bacteria</taxon>
        <taxon>Bacillati</taxon>
        <taxon>Bacillota</taxon>
        <taxon>Bacilli</taxon>
        <taxon>Lactobacillales</taxon>
        <taxon>Streptococcaceae</taxon>
        <taxon>Streptococcus</taxon>
    </lineage>
</organism>
<gene>
    <name evidence="1" type="primary">asp2</name>
    <name evidence="1" type="ORF">DHL47_07555</name>
</gene>
<dbReference type="InterPro" id="IPR022267">
    <property type="entry name" value="Asp2"/>
</dbReference>
<accession>A0ABS5AX74</accession>
<dbReference type="EMBL" id="QFAY01000013">
    <property type="protein sequence ID" value="MBP2621172.1"/>
    <property type="molecule type" value="Genomic_DNA"/>
</dbReference>
<dbReference type="Pfam" id="PF16929">
    <property type="entry name" value="Asp2"/>
    <property type="match status" value="1"/>
</dbReference>
<dbReference type="RefSeq" id="WP_209551412.1">
    <property type="nucleotide sequence ID" value="NZ_QFAY01000013.1"/>
</dbReference>
<evidence type="ECO:0000313" key="2">
    <source>
        <dbReference type="Proteomes" id="UP001519349"/>
    </source>
</evidence>
<dbReference type="SUPFAM" id="SSF53474">
    <property type="entry name" value="alpha/beta-Hydrolases"/>
    <property type="match status" value="1"/>
</dbReference>
<evidence type="ECO:0000313" key="1">
    <source>
        <dbReference type="EMBL" id="MBP2621172.1"/>
    </source>
</evidence>
<name>A0ABS5AX74_9STRE</name>
<dbReference type="NCBIfam" id="TIGR03712">
    <property type="entry name" value="acc_sec_asp2"/>
    <property type="match status" value="1"/>
</dbReference>